<proteinExistence type="predicted"/>
<keyword evidence="3 6" id="KW-0812">Transmembrane</keyword>
<keyword evidence="4 6" id="KW-1133">Transmembrane helix</keyword>
<evidence type="ECO:0000313" key="8">
    <source>
        <dbReference type="EMBL" id="GGF52458.1"/>
    </source>
</evidence>
<evidence type="ECO:0000256" key="5">
    <source>
        <dbReference type="ARBA" id="ARBA00023136"/>
    </source>
</evidence>
<feature type="transmembrane region" description="Helical" evidence="6">
    <location>
        <begin position="20"/>
        <end position="40"/>
    </location>
</feature>
<comment type="subcellular location">
    <subcellularLocation>
        <location evidence="1">Cell membrane</location>
        <topology evidence="1">Multi-pass membrane protein</topology>
    </subcellularLocation>
</comment>
<gene>
    <name evidence="8" type="ORF">GCM10011519_28020</name>
</gene>
<dbReference type="AlphaFoldDB" id="A0A917BPW3"/>
<comment type="caution">
    <text evidence="8">The sequence shown here is derived from an EMBL/GenBank/DDBJ whole genome shotgun (WGS) entry which is preliminary data.</text>
</comment>
<dbReference type="PANTHER" id="PTHR34187:SF2">
    <property type="entry name" value="DUF202 DOMAIN-CONTAINING PROTEIN"/>
    <property type="match status" value="1"/>
</dbReference>
<evidence type="ECO:0000259" key="7">
    <source>
        <dbReference type="Pfam" id="PF02656"/>
    </source>
</evidence>
<sequence length="114" mass="12084">MVLVSDEPDYRFTLANERTFLAWMRTCLALLAAAVAVVQLAPDLGSRPFREVCAVVLALLAAASAVAGVRRWVQAERDIRAGAPLRQGRSPYVLAAGLALVAAAVVVVTVVRIA</sequence>
<reference evidence="8" key="1">
    <citation type="journal article" date="2014" name="Int. J. Syst. Evol. Microbiol.">
        <title>Complete genome sequence of Corynebacterium casei LMG S-19264T (=DSM 44701T), isolated from a smear-ripened cheese.</title>
        <authorList>
            <consortium name="US DOE Joint Genome Institute (JGI-PGF)"/>
            <person name="Walter F."/>
            <person name="Albersmeier A."/>
            <person name="Kalinowski J."/>
            <person name="Ruckert C."/>
        </authorList>
    </citation>
    <scope>NUCLEOTIDE SEQUENCE</scope>
    <source>
        <strain evidence="8">CGMCC 1.16067</strain>
    </source>
</reference>
<dbReference type="Proteomes" id="UP000649179">
    <property type="component" value="Unassembled WGS sequence"/>
</dbReference>
<evidence type="ECO:0000256" key="3">
    <source>
        <dbReference type="ARBA" id="ARBA00022692"/>
    </source>
</evidence>
<keyword evidence="2" id="KW-1003">Cell membrane</keyword>
<dbReference type="EMBL" id="BMKQ01000001">
    <property type="protein sequence ID" value="GGF52458.1"/>
    <property type="molecule type" value="Genomic_DNA"/>
</dbReference>
<dbReference type="InterPro" id="IPR003807">
    <property type="entry name" value="DUF202"/>
</dbReference>
<evidence type="ECO:0000256" key="6">
    <source>
        <dbReference type="SAM" id="Phobius"/>
    </source>
</evidence>
<dbReference type="GO" id="GO:0005886">
    <property type="term" value="C:plasma membrane"/>
    <property type="evidence" value="ECO:0007669"/>
    <property type="project" value="UniProtKB-SubCell"/>
</dbReference>
<name>A0A917BPW3_9ACTN</name>
<keyword evidence="9" id="KW-1185">Reference proteome</keyword>
<feature type="transmembrane region" description="Helical" evidence="6">
    <location>
        <begin position="92"/>
        <end position="111"/>
    </location>
</feature>
<dbReference type="PANTHER" id="PTHR34187">
    <property type="entry name" value="FGR18P"/>
    <property type="match status" value="1"/>
</dbReference>
<organism evidence="8 9">
    <name type="scientific">Marmoricola endophyticus</name>
    <dbReference type="NCBI Taxonomy" id="2040280"/>
    <lineage>
        <taxon>Bacteria</taxon>
        <taxon>Bacillati</taxon>
        <taxon>Actinomycetota</taxon>
        <taxon>Actinomycetes</taxon>
        <taxon>Propionibacteriales</taxon>
        <taxon>Nocardioidaceae</taxon>
        <taxon>Marmoricola</taxon>
    </lineage>
</organism>
<evidence type="ECO:0000256" key="2">
    <source>
        <dbReference type="ARBA" id="ARBA00022475"/>
    </source>
</evidence>
<evidence type="ECO:0000256" key="4">
    <source>
        <dbReference type="ARBA" id="ARBA00022989"/>
    </source>
</evidence>
<feature type="domain" description="DUF202" evidence="7">
    <location>
        <begin position="11"/>
        <end position="77"/>
    </location>
</feature>
<protein>
    <recommendedName>
        <fullName evidence="7">DUF202 domain-containing protein</fullName>
    </recommendedName>
</protein>
<reference evidence="8" key="2">
    <citation type="submission" date="2020-09" db="EMBL/GenBank/DDBJ databases">
        <authorList>
            <person name="Sun Q."/>
            <person name="Zhou Y."/>
        </authorList>
    </citation>
    <scope>NUCLEOTIDE SEQUENCE</scope>
    <source>
        <strain evidence="8">CGMCC 1.16067</strain>
    </source>
</reference>
<dbReference type="InterPro" id="IPR052053">
    <property type="entry name" value="IM_YidH-like"/>
</dbReference>
<evidence type="ECO:0000313" key="9">
    <source>
        <dbReference type="Proteomes" id="UP000649179"/>
    </source>
</evidence>
<evidence type="ECO:0000256" key="1">
    <source>
        <dbReference type="ARBA" id="ARBA00004651"/>
    </source>
</evidence>
<dbReference type="Pfam" id="PF02656">
    <property type="entry name" value="DUF202"/>
    <property type="match status" value="1"/>
</dbReference>
<feature type="transmembrane region" description="Helical" evidence="6">
    <location>
        <begin position="52"/>
        <end position="72"/>
    </location>
</feature>
<accession>A0A917BPW3</accession>
<keyword evidence="5 6" id="KW-0472">Membrane</keyword>